<keyword evidence="3 9" id="KW-0540">Nuclease</keyword>
<evidence type="ECO:0000256" key="1">
    <source>
        <dbReference type="ARBA" id="ARBA00001946"/>
    </source>
</evidence>
<reference evidence="10 11" key="1">
    <citation type="journal article" date="2019" name="ISME J.">
        <title>Insights into ecological role of a new deltaproteobacterial order Candidatus Acidulodesulfobacterales by metagenomics and metatranscriptomics.</title>
        <authorList>
            <person name="Tan S."/>
            <person name="Liu J."/>
            <person name="Fang Y."/>
            <person name="Hedlund B.P."/>
            <person name="Lian Z.H."/>
            <person name="Huang L.Y."/>
            <person name="Li J.T."/>
            <person name="Huang L.N."/>
            <person name="Li W.J."/>
            <person name="Jiang H.C."/>
            <person name="Dong H.L."/>
            <person name="Shu W.S."/>
        </authorList>
    </citation>
    <scope>NUCLEOTIDE SEQUENCE [LARGE SCALE GENOMIC DNA]</scope>
    <source>
        <strain evidence="10">AP1</strain>
    </source>
</reference>
<evidence type="ECO:0000256" key="8">
    <source>
        <dbReference type="ARBA" id="ARBA00023118"/>
    </source>
</evidence>
<feature type="binding site" evidence="9">
    <location>
        <position position="14"/>
    </location>
    <ligand>
        <name>Mg(2+)</name>
        <dbReference type="ChEBI" id="CHEBI:18420"/>
        <note>catalytic</note>
    </ligand>
</feature>
<dbReference type="PANTHER" id="PTHR34405:SF3">
    <property type="entry name" value="CRISPR-ASSOCIATED ENDORIBONUCLEASE CAS2 3"/>
    <property type="match status" value="1"/>
</dbReference>
<dbReference type="SUPFAM" id="SSF143430">
    <property type="entry name" value="TTP0101/SSO1404-like"/>
    <property type="match status" value="1"/>
</dbReference>
<comment type="subunit">
    <text evidence="9">Homodimer, forms a heterotetramer with a Cas1 homodimer.</text>
</comment>
<comment type="cofactor">
    <cofactor evidence="1 9">
        <name>Mg(2+)</name>
        <dbReference type="ChEBI" id="CHEBI:18420"/>
    </cofactor>
</comment>
<evidence type="ECO:0000256" key="7">
    <source>
        <dbReference type="ARBA" id="ARBA00022842"/>
    </source>
</evidence>
<gene>
    <name evidence="9 10" type="primary">cas2</name>
    <name evidence="10" type="ORF">EVG15_07600</name>
</gene>
<evidence type="ECO:0000256" key="5">
    <source>
        <dbReference type="ARBA" id="ARBA00022759"/>
    </source>
</evidence>
<comment type="caution">
    <text evidence="10">The sequence shown here is derived from an EMBL/GenBank/DDBJ whole genome shotgun (WGS) entry which is preliminary data.</text>
</comment>
<dbReference type="GO" id="GO:0046872">
    <property type="term" value="F:metal ion binding"/>
    <property type="evidence" value="ECO:0007669"/>
    <property type="project" value="UniProtKB-UniRule"/>
</dbReference>
<dbReference type="Proteomes" id="UP000319296">
    <property type="component" value="Unassembled WGS sequence"/>
</dbReference>
<name>A0A519BLF2_9DELT</name>
<evidence type="ECO:0000256" key="3">
    <source>
        <dbReference type="ARBA" id="ARBA00022722"/>
    </source>
</evidence>
<dbReference type="PANTHER" id="PTHR34405">
    <property type="entry name" value="CRISPR-ASSOCIATED ENDORIBONUCLEASE CAS2"/>
    <property type="match status" value="1"/>
</dbReference>
<dbReference type="AlphaFoldDB" id="A0A519BLF2"/>
<keyword evidence="7 9" id="KW-0460">Magnesium</keyword>
<keyword evidence="4 9" id="KW-0479">Metal-binding</keyword>
<comment type="function">
    <text evidence="9">CRISPR (clustered regularly interspaced short palindromic repeat), is an adaptive immune system that provides protection against mobile genetic elements (viruses, transposable elements and conjugative plasmids). CRISPR clusters contain sequences complementary to antecedent mobile elements and target invading nucleic acids. CRISPR clusters are transcribed and processed into CRISPR RNA (crRNA). Functions as a ssRNA-specific endoribonuclease. Involved in the integration of spacer DNA into the CRISPR cassette.</text>
</comment>
<protein>
    <recommendedName>
        <fullName evidence="9">CRISPR-associated endoribonuclease Cas2</fullName>
        <ecNumber evidence="9">3.1.-.-</ecNumber>
    </recommendedName>
</protein>
<dbReference type="CDD" id="cd09725">
    <property type="entry name" value="Cas2_I_II_III"/>
    <property type="match status" value="1"/>
</dbReference>
<dbReference type="GO" id="GO:0016787">
    <property type="term" value="F:hydrolase activity"/>
    <property type="evidence" value="ECO:0007669"/>
    <property type="project" value="UniProtKB-KW"/>
</dbReference>
<keyword evidence="5 9" id="KW-0255">Endonuclease</keyword>
<dbReference type="Gene3D" id="3.30.70.240">
    <property type="match status" value="1"/>
</dbReference>
<dbReference type="InterPro" id="IPR019199">
    <property type="entry name" value="Virulence_VapD/CRISPR_Cas2"/>
</dbReference>
<organism evidence="10 11">
    <name type="scientific">Candidatus Acididesulfobacter diazotrophicus</name>
    <dbReference type="NCBI Taxonomy" id="2597226"/>
    <lineage>
        <taxon>Bacteria</taxon>
        <taxon>Deltaproteobacteria</taxon>
        <taxon>Candidatus Acidulodesulfobacterales</taxon>
        <taxon>Candidatus Acididesulfobacter</taxon>
    </lineage>
</organism>
<evidence type="ECO:0000313" key="10">
    <source>
        <dbReference type="EMBL" id="RZD18094.1"/>
    </source>
</evidence>
<dbReference type="NCBIfam" id="TIGR01573">
    <property type="entry name" value="cas2"/>
    <property type="match status" value="1"/>
</dbReference>
<dbReference type="EC" id="3.1.-.-" evidence="9"/>
<dbReference type="Pfam" id="PF09827">
    <property type="entry name" value="CRISPR_Cas2"/>
    <property type="match status" value="1"/>
</dbReference>
<comment type="similarity">
    <text evidence="2 9">Belongs to the CRISPR-associated endoribonuclease Cas2 protein family.</text>
</comment>
<evidence type="ECO:0000256" key="6">
    <source>
        <dbReference type="ARBA" id="ARBA00022801"/>
    </source>
</evidence>
<evidence type="ECO:0000256" key="2">
    <source>
        <dbReference type="ARBA" id="ARBA00009959"/>
    </source>
</evidence>
<accession>A0A519BLF2</accession>
<dbReference type="GO" id="GO:0043571">
    <property type="term" value="P:maintenance of CRISPR repeat elements"/>
    <property type="evidence" value="ECO:0007669"/>
    <property type="project" value="UniProtKB-UniRule"/>
</dbReference>
<sequence>MEIVIIMNYIISYDIVDDKTRLKLFKILKDYGTHVQFSVFEATLNKKQYNKMLYEINQIKINKSTDSIIIYSLNKLTMKNKLIIGCFSGDQNKSCYVV</sequence>
<evidence type="ECO:0000256" key="4">
    <source>
        <dbReference type="ARBA" id="ARBA00022723"/>
    </source>
</evidence>
<dbReference type="HAMAP" id="MF_01471">
    <property type="entry name" value="Cas2"/>
    <property type="match status" value="1"/>
</dbReference>
<keyword evidence="6 9" id="KW-0378">Hydrolase</keyword>
<dbReference type="GO" id="GO:0004521">
    <property type="term" value="F:RNA endonuclease activity"/>
    <property type="evidence" value="ECO:0007669"/>
    <property type="project" value="InterPro"/>
</dbReference>
<dbReference type="InterPro" id="IPR021127">
    <property type="entry name" value="CRISPR_associated_Cas2"/>
</dbReference>
<evidence type="ECO:0000256" key="9">
    <source>
        <dbReference type="HAMAP-Rule" id="MF_01471"/>
    </source>
</evidence>
<proteinExistence type="inferred from homology"/>
<evidence type="ECO:0000313" key="11">
    <source>
        <dbReference type="Proteomes" id="UP000319296"/>
    </source>
</evidence>
<dbReference type="EMBL" id="SGBB01000014">
    <property type="protein sequence ID" value="RZD18094.1"/>
    <property type="molecule type" value="Genomic_DNA"/>
</dbReference>
<keyword evidence="8 9" id="KW-0051">Antiviral defense</keyword>
<dbReference type="GO" id="GO:0051607">
    <property type="term" value="P:defense response to virus"/>
    <property type="evidence" value="ECO:0007669"/>
    <property type="project" value="UniProtKB-UniRule"/>
</dbReference>